<name>A0A1D2NID0_ORCCI</name>
<keyword evidence="4" id="KW-1185">Reference proteome</keyword>
<evidence type="ECO:0000313" key="3">
    <source>
        <dbReference type="EMBL" id="ODN04989.1"/>
    </source>
</evidence>
<proteinExistence type="predicted"/>
<dbReference type="EMBL" id="LJIJ01000032">
    <property type="protein sequence ID" value="ODN04989.1"/>
    <property type="molecule type" value="Genomic_DNA"/>
</dbReference>
<dbReference type="Gene3D" id="3.80.10.10">
    <property type="entry name" value="Ribonuclease Inhibitor"/>
    <property type="match status" value="2"/>
</dbReference>
<dbReference type="SUPFAM" id="SSF52047">
    <property type="entry name" value="RNI-like"/>
    <property type="match status" value="1"/>
</dbReference>
<feature type="compositionally biased region" description="Acidic residues" evidence="2">
    <location>
        <begin position="40"/>
        <end position="94"/>
    </location>
</feature>
<accession>A0A1D2NID0</accession>
<feature type="region of interest" description="Disordered" evidence="2">
    <location>
        <begin position="582"/>
        <end position="632"/>
    </location>
</feature>
<dbReference type="SMART" id="SM00368">
    <property type="entry name" value="LRR_RI"/>
    <property type="match status" value="3"/>
</dbReference>
<feature type="compositionally biased region" description="Basic residues" evidence="2">
    <location>
        <begin position="604"/>
        <end position="616"/>
    </location>
</feature>
<sequence>MASIDEPPPLTNNVDGEVDLDGMDNIDEIDIDEVNAWLDEMYECDEDDEDEECEDEEEDDEEDEDEEEEDDEEWEDDGDEQSEYEDDDVDEEDPIEIEKRLYKFHPSDENFKESDLEERKKRRFLIGQHSFYDLADPHLENALDPLDLAAEEEGLEAEEKKRRGLKAEKDFYKDTCKELGVTPDRKVLASLRELTMDLTGYGMNSKEIVALCKLLERNNHVEFLCLSGNAAGTEGGLAIAELITNNETITTYELAGTEIVEAFEAICNAIAQNLCVMHLNFSRNELEDIDMPHIKKVLREAPLLRSLKLSGNQIKDNGLRHIGLGLKDNQSLELIDLSFNKIFGENKAGIFFTACADHPTLRIINLRRNFIRDEGGKGVGRALGNAQLEELDASFNLMEAASAQSMARGLGRHKQRPIKTVKLELQRFRQEHGAAILKPLANKNLEMPDFELLDFGFMLDIHTTFIAAKEKALKVHPDLKIIHGQTYGLDKAKGPDHKQLVIRKADAVCTSFETTLVMLMEELAKEKKELTVAEFRKFIKQCNLYKDKSVTEAFEKVFEKPGTGFVDAVAILEAFDKEYPGKRFIPEPTEEEEMEEKPKEEKKKKGKGKGKGKNKAKGQDKVGKKGGKGKKK</sequence>
<dbReference type="OrthoDB" id="8436363at2759"/>
<feature type="region of interest" description="Disordered" evidence="2">
    <location>
        <begin position="38"/>
        <end position="94"/>
    </location>
</feature>
<gene>
    <name evidence="3" type="ORF">Ocin01_01745</name>
</gene>
<dbReference type="OMA" id="GMRSYSQ"/>
<feature type="region of interest" description="Disordered" evidence="2">
    <location>
        <begin position="1"/>
        <end position="24"/>
    </location>
</feature>
<evidence type="ECO:0000256" key="2">
    <source>
        <dbReference type="SAM" id="MobiDB-lite"/>
    </source>
</evidence>
<feature type="coiled-coil region" evidence="1">
    <location>
        <begin position="148"/>
        <end position="175"/>
    </location>
</feature>
<dbReference type="STRING" id="48709.A0A1D2NID0"/>
<organism evidence="3 4">
    <name type="scientific">Orchesella cincta</name>
    <name type="common">Springtail</name>
    <name type="synonym">Podura cincta</name>
    <dbReference type="NCBI Taxonomy" id="48709"/>
    <lineage>
        <taxon>Eukaryota</taxon>
        <taxon>Metazoa</taxon>
        <taxon>Ecdysozoa</taxon>
        <taxon>Arthropoda</taxon>
        <taxon>Hexapoda</taxon>
        <taxon>Collembola</taxon>
        <taxon>Entomobryomorpha</taxon>
        <taxon>Entomobryoidea</taxon>
        <taxon>Orchesellidae</taxon>
        <taxon>Orchesellinae</taxon>
        <taxon>Orchesella</taxon>
    </lineage>
</organism>
<dbReference type="InterPro" id="IPR032675">
    <property type="entry name" value="LRR_dom_sf"/>
</dbReference>
<dbReference type="InterPro" id="IPR052394">
    <property type="entry name" value="LRR-containing"/>
</dbReference>
<feature type="compositionally biased region" description="Pro residues" evidence="2">
    <location>
        <begin position="1"/>
        <end position="10"/>
    </location>
</feature>
<keyword evidence="1" id="KW-0175">Coiled coil</keyword>
<evidence type="ECO:0000313" key="4">
    <source>
        <dbReference type="Proteomes" id="UP000094527"/>
    </source>
</evidence>
<dbReference type="Proteomes" id="UP000094527">
    <property type="component" value="Unassembled WGS sequence"/>
</dbReference>
<evidence type="ECO:0000256" key="1">
    <source>
        <dbReference type="SAM" id="Coils"/>
    </source>
</evidence>
<dbReference type="PANTHER" id="PTHR24114">
    <property type="entry name" value="LEUCINE RICH REPEAT FAMILY PROTEIN"/>
    <property type="match status" value="1"/>
</dbReference>
<dbReference type="AlphaFoldDB" id="A0A1D2NID0"/>
<comment type="caution">
    <text evidence="3">The sequence shown here is derived from an EMBL/GenBank/DDBJ whole genome shotgun (WGS) entry which is preliminary data.</text>
</comment>
<reference evidence="3 4" key="1">
    <citation type="journal article" date="2016" name="Genome Biol. Evol.">
        <title>Gene Family Evolution Reflects Adaptation to Soil Environmental Stressors in the Genome of the Collembolan Orchesella cincta.</title>
        <authorList>
            <person name="Faddeeva-Vakhrusheva A."/>
            <person name="Derks M.F."/>
            <person name="Anvar S.Y."/>
            <person name="Agamennone V."/>
            <person name="Suring W."/>
            <person name="Smit S."/>
            <person name="van Straalen N.M."/>
            <person name="Roelofs D."/>
        </authorList>
    </citation>
    <scope>NUCLEOTIDE SEQUENCE [LARGE SCALE GENOMIC DNA]</scope>
    <source>
        <tissue evidence="3">Mixed pool</tissue>
    </source>
</reference>
<dbReference type="Pfam" id="PF13516">
    <property type="entry name" value="LRR_6"/>
    <property type="match status" value="2"/>
</dbReference>
<protein>
    <submittedName>
        <fullName evidence="3">Leucine-rich repeat-containing protein 74B</fullName>
    </submittedName>
</protein>
<dbReference type="PANTHER" id="PTHR24114:SF2">
    <property type="entry name" value="F-BOX DOMAIN-CONTAINING PROTEIN-RELATED"/>
    <property type="match status" value="1"/>
</dbReference>
<dbReference type="InterPro" id="IPR001611">
    <property type="entry name" value="Leu-rich_rpt"/>
</dbReference>